<dbReference type="InterPro" id="IPR012677">
    <property type="entry name" value="Nucleotide-bd_a/b_plait_sf"/>
</dbReference>
<keyword evidence="13" id="KW-1185">Reference proteome</keyword>
<dbReference type="InterPro" id="IPR043094">
    <property type="entry name" value="Nab2/ZC3H14_N_sf"/>
</dbReference>
<keyword evidence="3" id="KW-0479">Metal-binding</keyword>
<name>A0AAE0AB56_9ROSI</name>
<comment type="caution">
    <text evidence="12">The sequence shown here is derived from an EMBL/GenBank/DDBJ whole genome shotgun (WGS) entry which is preliminary data.</text>
</comment>
<dbReference type="PROSITE" id="PS50102">
    <property type="entry name" value="RRM"/>
    <property type="match status" value="1"/>
</dbReference>
<dbReference type="Pfam" id="PF01480">
    <property type="entry name" value="PWI"/>
    <property type="match status" value="1"/>
</dbReference>
<dbReference type="InterPro" id="IPR040366">
    <property type="entry name" value="Nab2/ZC3H14"/>
</dbReference>
<dbReference type="InterPro" id="IPR035979">
    <property type="entry name" value="RBD_domain_sf"/>
</dbReference>
<dbReference type="SUPFAM" id="SSF54928">
    <property type="entry name" value="RNA-binding domain, RBD"/>
    <property type="match status" value="1"/>
</dbReference>
<evidence type="ECO:0000256" key="4">
    <source>
        <dbReference type="ARBA" id="ARBA00022737"/>
    </source>
</evidence>
<feature type="region of interest" description="Disordered" evidence="10">
    <location>
        <begin position="102"/>
        <end position="165"/>
    </location>
</feature>
<keyword evidence="4" id="KW-0677">Repeat</keyword>
<feature type="compositionally biased region" description="Low complexity" evidence="10">
    <location>
        <begin position="140"/>
        <end position="150"/>
    </location>
</feature>
<dbReference type="GO" id="GO:0043488">
    <property type="term" value="P:regulation of mRNA stability"/>
    <property type="evidence" value="ECO:0007669"/>
    <property type="project" value="InterPro"/>
</dbReference>
<organism evidence="12 13">
    <name type="scientific">Dipteronia sinensis</name>
    <dbReference type="NCBI Taxonomy" id="43782"/>
    <lineage>
        <taxon>Eukaryota</taxon>
        <taxon>Viridiplantae</taxon>
        <taxon>Streptophyta</taxon>
        <taxon>Embryophyta</taxon>
        <taxon>Tracheophyta</taxon>
        <taxon>Spermatophyta</taxon>
        <taxon>Magnoliopsida</taxon>
        <taxon>eudicotyledons</taxon>
        <taxon>Gunneridae</taxon>
        <taxon>Pentapetalae</taxon>
        <taxon>rosids</taxon>
        <taxon>malvids</taxon>
        <taxon>Sapindales</taxon>
        <taxon>Sapindaceae</taxon>
        <taxon>Hippocastanoideae</taxon>
        <taxon>Acereae</taxon>
        <taxon>Dipteronia</taxon>
    </lineage>
</organism>
<feature type="compositionally biased region" description="Polar residues" evidence="10">
    <location>
        <begin position="632"/>
        <end position="657"/>
    </location>
</feature>
<feature type="region of interest" description="Disordered" evidence="10">
    <location>
        <begin position="620"/>
        <end position="663"/>
    </location>
</feature>
<dbReference type="PANTHER" id="PTHR14738:SF29">
    <property type="entry name" value="ZINC FINGER CCCH DOMAIN-CONTAINING PROTEIN 14"/>
    <property type="match status" value="1"/>
</dbReference>
<evidence type="ECO:0000256" key="5">
    <source>
        <dbReference type="ARBA" id="ARBA00022771"/>
    </source>
</evidence>
<protein>
    <recommendedName>
        <fullName evidence="11">RRM domain-containing protein</fullName>
    </recommendedName>
</protein>
<proteinExistence type="inferred from homology"/>
<accession>A0AAE0AB56</accession>
<dbReference type="InterPro" id="IPR002483">
    <property type="entry name" value="PWI_dom"/>
</dbReference>
<sequence>MGKKSVLSAKPRSFKLHRKSSAASKLKSVISDNLHHYLSDYSDTVLAEYILVLVCNGKDQYQTRDELGAFLAHRSSHFVSWLWDHLLKHDYHTIEHAYSHPTDATLPSSGAPHKDSTNNNHATAHSHHLPPKDETKNPLPASASESEPSSMELGEGAPQHPGSAASLSEAYINTKLSPALANESFNGVEKPTAVPADGQQHIHSSEKPIKIVYSSGNGSADELSYLPKREPISVNLHFSTSEYPLGKQISASNVVRRSLSPRSISMLSQQHEKSRVSVWDRLGKPCDSTAARGETAEPRRVHVTKQHEQVLNQHMLMHPQLSGEASRSNMLGVPGLGNSCGMNNLSKCRKIEQAVSTIHKSHIQNNIGKKRHSSEISTGPAISSVSLVGENNVDLQHNFFLPELRKSIMANKDSKPSSLPPQTLSTDSKCNITATVKPVQEEVLNVKQRLHQIEIEMSKLRSKQAQKEKDVKCRSLLHSGALKHPEEDIELRTVLVTNVHFAATKETLSLYFAKCGVVVHVTILIDKSTPQHKRSAYVTFASKESVDNAVALSGASLLSRTIKVVRKSEAITATTATQFAPTLCQSSLSYHNRKAIPGTPFYSSPHLQWRRDSMSALSESSAPVCVEGNGKGSDSSTNQQLPGSTVSAKTTEANPTTELAEAA</sequence>
<evidence type="ECO:0000256" key="3">
    <source>
        <dbReference type="ARBA" id="ARBA00022723"/>
    </source>
</evidence>
<evidence type="ECO:0000256" key="10">
    <source>
        <dbReference type="SAM" id="MobiDB-lite"/>
    </source>
</evidence>
<evidence type="ECO:0000256" key="7">
    <source>
        <dbReference type="ARBA" id="ARBA00023242"/>
    </source>
</evidence>
<dbReference type="AlphaFoldDB" id="A0AAE0AB56"/>
<dbReference type="Pfam" id="PF00076">
    <property type="entry name" value="RRM_1"/>
    <property type="match status" value="1"/>
</dbReference>
<dbReference type="InterPro" id="IPR000504">
    <property type="entry name" value="RRM_dom"/>
</dbReference>
<dbReference type="GO" id="GO:0005634">
    <property type="term" value="C:nucleus"/>
    <property type="evidence" value="ECO:0007669"/>
    <property type="project" value="UniProtKB-SubCell"/>
</dbReference>
<dbReference type="GO" id="GO:0008143">
    <property type="term" value="F:poly(A) binding"/>
    <property type="evidence" value="ECO:0007669"/>
    <property type="project" value="InterPro"/>
</dbReference>
<dbReference type="GO" id="GO:0008270">
    <property type="term" value="F:zinc ion binding"/>
    <property type="evidence" value="ECO:0007669"/>
    <property type="project" value="UniProtKB-KW"/>
</dbReference>
<keyword evidence="8" id="KW-0694">RNA-binding</keyword>
<feature type="coiled-coil region" evidence="9">
    <location>
        <begin position="443"/>
        <end position="470"/>
    </location>
</feature>
<evidence type="ECO:0000256" key="2">
    <source>
        <dbReference type="ARBA" id="ARBA00008423"/>
    </source>
</evidence>
<keyword evidence="9" id="KW-0175">Coiled coil</keyword>
<dbReference type="PANTHER" id="PTHR14738">
    <property type="entry name" value="ZINC FINGER CCCH DOMAIN-CONTAINING PROTEIN 14"/>
    <property type="match status" value="1"/>
</dbReference>
<feature type="domain" description="RRM" evidence="11">
    <location>
        <begin position="492"/>
        <end position="569"/>
    </location>
</feature>
<dbReference type="Proteomes" id="UP001281410">
    <property type="component" value="Unassembled WGS sequence"/>
</dbReference>
<reference evidence="12" key="1">
    <citation type="journal article" date="2023" name="Plant J.">
        <title>Genome sequences and population genomics provide insights into the demographic history, inbreeding, and mutation load of two 'living fossil' tree species of Dipteronia.</title>
        <authorList>
            <person name="Feng Y."/>
            <person name="Comes H.P."/>
            <person name="Chen J."/>
            <person name="Zhu S."/>
            <person name="Lu R."/>
            <person name="Zhang X."/>
            <person name="Li P."/>
            <person name="Qiu J."/>
            <person name="Olsen K.M."/>
            <person name="Qiu Y."/>
        </authorList>
    </citation>
    <scope>NUCLEOTIDE SEQUENCE</scope>
    <source>
        <strain evidence="12">NBL</strain>
    </source>
</reference>
<evidence type="ECO:0000259" key="11">
    <source>
        <dbReference type="PROSITE" id="PS50102"/>
    </source>
</evidence>
<gene>
    <name evidence="12" type="ORF">Dsin_015351</name>
</gene>
<evidence type="ECO:0000256" key="6">
    <source>
        <dbReference type="ARBA" id="ARBA00022833"/>
    </source>
</evidence>
<dbReference type="EMBL" id="JANJYJ010000005">
    <property type="protein sequence ID" value="KAK3210645.1"/>
    <property type="molecule type" value="Genomic_DNA"/>
</dbReference>
<evidence type="ECO:0000313" key="12">
    <source>
        <dbReference type="EMBL" id="KAK3210645.1"/>
    </source>
</evidence>
<evidence type="ECO:0000313" key="13">
    <source>
        <dbReference type="Proteomes" id="UP001281410"/>
    </source>
</evidence>
<keyword evidence="5" id="KW-0863">Zinc-finger</keyword>
<keyword evidence="6" id="KW-0862">Zinc</keyword>
<evidence type="ECO:0000256" key="1">
    <source>
        <dbReference type="ARBA" id="ARBA00004123"/>
    </source>
</evidence>
<keyword evidence="7" id="KW-0539">Nucleus</keyword>
<dbReference type="Gene3D" id="1.10.340.40">
    <property type="entry name" value="Nuclear abundant poly(A) RNA-bind protein 2, N-terminal domain"/>
    <property type="match status" value="1"/>
</dbReference>
<comment type="subcellular location">
    <subcellularLocation>
        <location evidence="1">Nucleus</location>
    </subcellularLocation>
</comment>
<comment type="similarity">
    <text evidence="2">Belongs to the ZC3H14 family.</text>
</comment>
<dbReference type="GO" id="GO:0005737">
    <property type="term" value="C:cytoplasm"/>
    <property type="evidence" value="ECO:0007669"/>
    <property type="project" value="TreeGrafter"/>
</dbReference>
<evidence type="ECO:0000256" key="8">
    <source>
        <dbReference type="PROSITE-ProRule" id="PRU00176"/>
    </source>
</evidence>
<dbReference type="Gene3D" id="3.30.70.330">
    <property type="match status" value="1"/>
</dbReference>
<evidence type="ECO:0000256" key="9">
    <source>
        <dbReference type="SAM" id="Coils"/>
    </source>
</evidence>
<dbReference type="SMART" id="SM00360">
    <property type="entry name" value="RRM"/>
    <property type="match status" value="1"/>
</dbReference>